<feature type="transmembrane region" description="Helical" evidence="1">
    <location>
        <begin position="62"/>
        <end position="78"/>
    </location>
</feature>
<dbReference type="InterPro" id="IPR029787">
    <property type="entry name" value="Nucleotide_cyclase"/>
</dbReference>
<dbReference type="RefSeq" id="WP_125989119.1">
    <property type="nucleotide sequence ID" value="NZ_CP046640.1"/>
</dbReference>
<evidence type="ECO:0000313" key="4">
    <source>
        <dbReference type="Proteomes" id="UP000665020"/>
    </source>
</evidence>
<feature type="transmembrane region" description="Helical" evidence="1">
    <location>
        <begin position="7"/>
        <end position="26"/>
    </location>
</feature>
<keyword evidence="1" id="KW-1133">Transmembrane helix</keyword>
<evidence type="ECO:0000313" key="3">
    <source>
        <dbReference type="EMBL" id="QTL97569.1"/>
    </source>
</evidence>
<dbReference type="EMBL" id="CP046640">
    <property type="protein sequence ID" value="QTL97569.1"/>
    <property type="molecule type" value="Genomic_DNA"/>
</dbReference>
<evidence type="ECO:0000256" key="1">
    <source>
        <dbReference type="SAM" id="Phobius"/>
    </source>
</evidence>
<dbReference type="PROSITE" id="PS50887">
    <property type="entry name" value="GGDEF"/>
    <property type="match status" value="1"/>
</dbReference>
<feature type="domain" description="GGDEF" evidence="2">
    <location>
        <begin position="151"/>
        <end position="273"/>
    </location>
</feature>
<dbReference type="GO" id="GO:0052621">
    <property type="term" value="F:diguanylate cyclase activity"/>
    <property type="evidence" value="ECO:0007669"/>
    <property type="project" value="TreeGrafter"/>
</dbReference>
<feature type="transmembrane region" description="Helical" evidence="1">
    <location>
        <begin position="32"/>
        <end position="50"/>
    </location>
</feature>
<name>A0A8A7KDR1_9FIRM</name>
<dbReference type="NCBIfam" id="TIGR00254">
    <property type="entry name" value="GGDEF"/>
    <property type="match status" value="1"/>
</dbReference>
<dbReference type="SMART" id="SM00267">
    <property type="entry name" value="GGDEF"/>
    <property type="match status" value="1"/>
</dbReference>
<dbReference type="InterPro" id="IPR000160">
    <property type="entry name" value="GGDEF_dom"/>
</dbReference>
<sequence length="273" mass="31555">MSKGITNFLFYMMVGIFILLGFYLYKLINRDYFLIIMIILFSLAGISYYYKLLTEELRKNVIIGYGLIILGLIIWGLGELFAKSISIFIITLILISIGIMSTYHSIFKYIKDQLKTVSRLEYFSYHDQLTGLYNRRYFKRIIEEIEDTNSLPVSIIMVDIDNLKGINDQYGHARGDEIIKNAARVLDSVSRKSDTVVRMGGDEFVIILKETDKIDAKYFCDRIQRKCAEVNEEYDYNIPLNISVGSATKSDQGQDIEELLDNADMSMYKAKMQ</sequence>
<dbReference type="PANTHER" id="PTHR45138:SF9">
    <property type="entry name" value="DIGUANYLATE CYCLASE DGCM-RELATED"/>
    <property type="match status" value="1"/>
</dbReference>
<dbReference type="FunFam" id="3.30.70.270:FF:000001">
    <property type="entry name" value="Diguanylate cyclase domain protein"/>
    <property type="match status" value="1"/>
</dbReference>
<reference evidence="3" key="1">
    <citation type="submission" date="2019-12" db="EMBL/GenBank/DDBJ databases">
        <authorList>
            <person name="zhang j."/>
            <person name="sun C.M."/>
        </authorList>
    </citation>
    <scope>NUCLEOTIDE SEQUENCE</scope>
    <source>
        <strain evidence="3">NS-1</strain>
    </source>
</reference>
<keyword evidence="1" id="KW-0812">Transmembrane</keyword>
<protein>
    <submittedName>
        <fullName evidence="3">Diguanylate cyclase</fullName>
    </submittedName>
</protein>
<keyword evidence="1" id="KW-0472">Membrane</keyword>
<dbReference type="CDD" id="cd01949">
    <property type="entry name" value="GGDEF"/>
    <property type="match status" value="1"/>
</dbReference>
<dbReference type="PANTHER" id="PTHR45138">
    <property type="entry name" value="REGULATORY COMPONENTS OF SENSORY TRANSDUCTION SYSTEM"/>
    <property type="match status" value="1"/>
</dbReference>
<dbReference type="Gene3D" id="3.30.70.270">
    <property type="match status" value="1"/>
</dbReference>
<dbReference type="InterPro" id="IPR043128">
    <property type="entry name" value="Rev_trsase/Diguanyl_cyclase"/>
</dbReference>
<gene>
    <name evidence="3" type="ORF">GM661_06025</name>
</gene>
<dbReference type="Pfam" id="PF00990">
    <property type="entry name" value="GGDEF"/>
    <property type="match status" value="1"/>
</dbReference>
<dbReference type="AlphaFoldDB" id="A0A8A7KDR1"/>
<dbReference type="InterPro" id="IPR050469">
    <property type="entry name" value="Diguanylate_Cyclase"/>
</dbReference>
<evidence type="ECO:0000259" key="2">
    <source>
        <dbReference type="PROSITE" id="PS50887"/>
    </source>
</evidence>
<feature type="transmembrane region" description="Helical" evidence="1">
    <location>
        <begin position="84"/>
        <end position="106"/>
    </location>
</feature>
<dbReference type="Proteomes" id="UP000665020">
    <property type="component" value="Chromosome"/>
</dbReference>
<dbReference type="KEGG" id="ifn:GM661_06025"/>
<accession>A0A8A7KDR1</accession>
<keyword evidence="4" id="KW-1185">Reference proteome</keyword>
<proteinExistence type="predicted"/>
<dbReference type="SUPFAM" id="SSF55073">
    <property type="entry name" value="Nucleotide cyclase"/>
    <property type="match status" value="1"/>
</dbReference>
<organism evidence="3 4">
    <name type="scientific">Iocasia fonsfrigidae</name>
    <dbReference type="NCBI Taxonomy" id="2682810"/>
    <lineage>
        <taxon>Bacteria</taxon>
        <taxon>Bacillati</taxon>
        <taxon>Bacillota</taxon>
        <taxon>Clostridia</taxon>
        <taxon>Halanaerobiales</taxon>
        <taxon>Halanaerobiaceae</taxon>
        <taxon>Iocasia</taxon>
    </lineage>
</organism>